<evidence type="ECO:0000256" key="3">
    <source>
        <dbReference type="SAM" id="Coils"/>
    </source>
</evidence>
<evidence type="ECO:0000313" key="6">
    <source>
        <dbReference type="Proteomes" id="UP001060112"/>
    </source>
</evidence>
<evidence type="ECO:0000259" key="4">
    <source>
        <dbReference type="PROSITE" id="PS51176"/>
    </source>
</evidence>
<dbReference type="InterPro" id="IPR050812">
    <property type="entry name" value="Preph/Arog_dehydrog"/>
</dbReference>
<feature type="coiled-coil region" evidence="3">
    <location>
        <begin position="101"/>
        <end position="128"/>
    </location>
</feature>
<dbReference type="SUPFAM" id="SSF48179">
    <property type="entry name" value="6-phosphogluconate dehydrogenase C-terminal domain-like"/>
    <property type="match status" value="1"/>
</dbReference>
<accession>A0ABY5HZR5</accession>
<dbReference type="EMBL" id="CP101620">
    <property type="protein sequence ID" value="UTY38584.1"/>
    <property type="molecule type" value="Genomic_DNA"/>
</dbReference>
<dbReference type="PANTHER" id="PTHR21363">
    <property type="entry name" value="PREPHENATE DEHYDROGENASE"/>
    <property type="match status" value="1"/>
</dbReference>
<dbReference type="Pfam" id="PF20463">
    <property type="entry name" value="PDH_C"/>
    <property type="match status" value="1"/>
</dbReference>
<keyword evidence="6" id="KW-1185">Reference proteome</keyword>
<dbReference type="InterPro" id="IPR046825">
    <property type="entry name" value="PDH_C"/>
</dbReference>
<proteinExistence type="predicted"/>
<evidence type="ECO:0000256" key="2">
    <source>
        <dbReference type="ARBA" id="ARBA00029440"/>
    </source>
</evidence>
<dbReference type="RefSeq" id="WP_290138996.1">
    <property type="nucleotide sequence ID" value="NZ_CP101620.1"/>
</dbReference>
<name>A0ABY5HZR5_9FIRM</name>
<keyword evidence="3" id="KW-0175">Coiled coil</keyword>
<dbReference type="PANTHER" id="PTHR21363:SF0">
    <property type="entry name" value="PREPHENATE DEHYDROGENASE [NADP(+)]"/>
    <property type="match status" value="1"/>
</dbReference>
<evidence type="ECO:0000313" key="5">
    <source>
        <dbReference type="EMBL" id="UTY38584.1"/>
    </source>
</evidence>
<organism evidence="5 6">
    <name type="scientific">Allocoprobacillus halotolerans</name>
    <dbReference type="NCBI Taxonomy" id="2944914"/>
    <lineage>
        <taxon>Bacteria</taxon>
        <taxon>Bacillati</taxon>
        <taxon>Bacillota</taxon>
        <taxon>Erysipelotrichia</taxon>
        <taxon>Erysipelotrichales</taxon>
        <taxon>Erysipelotrichaceae</taxon>
        <taxon>Allocoprobacillus</taxon>
    </lineage>
</organism>
<evidence type="ECO:0000256" key="1">
    <source>
        <dbReference type="ARBA" id="ARBA00023002"/>
    </source>
</evidence>
<dbReference type="Proteomes" id="UP001060112">
    <property type="component" value="Chromosome"/>
</dbReference>
<dbReference type="InterPro" id="IPR003099">
    <property type="entry name" value="Prephen_DH"/>
</dbReference>
<feature type="domain" description="Prephenate/arogenate dehydrogenase" evidence="4">
    <location>
        <begin position="1"/>
        <end position="146"/>
    </location>
</feature>
<reference evidence="5" key="1">
    <citation type="submission" date="2022-07" db="EMBL/GenBank/DDBJ databases">
        <title>Faecal culturing of patients with breast cancer.</title>
        <authorList>
            <person name="Teng N.M.Y."/>
            <person name="Kiu R."/>
            <person name="Evans R."/>
            <person name="Baker D.J."/>
            <person name="Zenner C."/>
            <person name="Robinson S.D."/>
            <person name="Hall L.J."/>
        </authorList>
    </citation>
    <scope>NUCLEOTIDE SEQUENCE</scope>
    <source>
        <strain evidence="5">LH1062</strain>
    </source>
</reference>
<protein>
    <submittedName>
        <fullName evidence="5">Prephenate dehydrogenase/arogenate dehydrogenase family protein</fullName>
    </submittedName>
</protein>
<gene>
    <name evidence="5" type="ORF">NMU03_13185</name>
</gene>
<comment type="pathway">
    <text evidence="2">Amino-acid biosynthesis.</text>
</comment>
<sequence length="146" mass="17328">MFYNANYIVIQHEFNQLDKIEWMRQFVGKLGFKSVKIMSPYDHDEIISFTSQLPHTLAVALMNSNDEKYETGKYIGDSFRDLTRIANINADLWSELFFHNKEYLLASMERFEKEFDQLKQAIANGDEKTLKAKFLESSRRREKLEK</sequence>
<dbReference type="Gene3D" id="1.10.3660.10">
    <property type="entry name" value="6-phosphogluconate dehydrogenase C-terminal like domain"/>
    <property type="match status" value="1"/>
</dbReference>
<keyword evidence="1" id="KW-0560">Oxidoreductase</keyword>
<dbReference type="PROSITE" id="PS51176">
    <property type="entry name" value="PDH_ADH"/>
    <property type="match status" value="1"/>
</dbReference>
<dbReference type="InterPro" id="IPR008927">
    <property type="entry name" value="6-PGluconate_DH-like_C_sf"/>
</dbReference>